<reference evidence="2 3" key="1">
    <citation type="journal article" date="2010" name="Proc. Natl. Acad. Sci. U.S.A.">
        <title>Enigmatic, ultrasmall, uncultivated Archaea.</title>
        <authorList>
            <person name="Baker B.J."/>
            <person name="Comolli L.R."/>
            <person name="Dick G.J."/>
            <person name="Hauser L.J."/>
            <person name="Hyatt D."/>
            <person name="Dill B.D."/>
            <person name="Land M.L."/>
            <person name="Verberkmoes N.C."/>
            <person name="Hettich R.L."/>
            <person name="Banfield J.F."/>
        </authorList>
    </citation>
    <scope>NUCLEOTIDE SEQUENCE [LARGE SCALE GENOMIC DNA]</scope>
</reference>
<organism evidence="2 3">
    <name type="scientific">Candidatus Parvarchaeum acidophilus ARMAN-5</name>
    <dbReference type="NCBI Taxonomy" id="662762"/>
    <lineage>
        <taxon>Archaea</taxon>
        <taxon>Candidatus Parvarchaeota</taxon>
        <taxon>Candidatus Parvarchaeum</taxon>
    </lineage>
</organism>
<evidence type="ECO:0000313" key="2">
    <source>
        <dbReference type="EMBL" id="EFD92578.1"/>
    </source>
</evidence>
<evidence type="ECO:0000259" key="1">
    <source>
        <dbReference type="SMART" id="SM00881"/>
    </source>
</evidence>
<dbReference type="SUPFAM" id="SSF51735">
    <property type="entry name" value="NAD(P)-binding Rossmann-fold domains"/>
    <property type="match status" value="1"/>
</dbReference>
<dbReference type="Pfam" id="PF13380">
    <property type="entry name" value="CoA_binding_2"/>
    <property type="match status" value="1"/>
</dbReference>
<dbReference type="EMBL" id="GG745569">
    <property type="protein sequence ID" value="EFD92578.1"/>
    <property type="molecule type" value="Genomic_DNA"/>
</dbReference>
<dbReference type="InterPro" id="IPR036291">
    <property type="entry name" value="NAD(P)-bd_dom_sf"/>
</dbReference>
<sequence length="213" mass="24196">MTESDINCSIEDHRNSVQMGKDNHSDNEIKEILSSYKRVAVVGMSREEGKASHEIPKYLIENGYDVIPVNPNADYILGKKSYKSLSDIGTEVDIIDVFRPSEQVFQIVKDAILIKPKVIWLQEGIANEEAEVYIFDEPMNYLDINTRFNVSKTIKEALKDKTVIVVEHDSVMLDYLTDFVQIFYGSEANYGVASHISHSRNGINTYLERLPSS</sequence>
<dbReference type="InterPro" id="IPR027417">
    <property type="entry name" value="P-loop_NTPase"/>
</dbReference>
<feature type="domain" description="CoA-binding" evidence="1">
    <location>
        <begin position="32"/>
        <end position="125"/>
    </location>
</feature>
<dbReference type="SMART" id="SM00881">
    <property type="entry name" value="CoA_binding"/>
    <property type="match status" value="1"/>
</dbReference>
<gene>
    <name evidence="2" type="ORF">BJBARM5_0702</name>
</gene>
<dbReference type="SUPFAM" id="SSF52540">
    <property type="entry name" value="P-loop containing nucleoside triphosphate hydrolases"/>
    <property type="match status" value="1"/>
</dbReference>
<dbReference type="AlphaFoldDB" id="D6GW31"/>
<accession>D6GW31</accession>
<dbReference type="PANTHER" id="PTHR33303">
    <property type="entry name" value="CYTOPLASMIC PROTEIN-RELATED"/>
    <property type="match status" value="1"/>
</dbReference>
<dbReference type="InterPro" id="IPR003781">
    <property type="entry name" value="CoA-bd"/>
</dbReference>
<protein>
    <submittedName>
        <fullName evidence="2">CoA-binding domain protein</fullName>
    </submittedName>
</protein>
<name>D6GW31_PARA5</name>
<evidence type="ECO:0000313" key="3">
    <source>
        <dbReference type="Proteomes" id="UP000009376"/>
    </source>
</evidence>
<proteinExistence type="predicted"/>
<dbReference type="Proteomes" id="UP000009376">
    <property type="component" value="Unassembled WGS sequence"/>
</dbReference>
<dbReference type="PANTHER" id="PTHR33303:SF2">
    <property type="entry name" value="COA-BINDING DOMAIN-CONTAINING PROTEIN"/>
    <property type="match status" value="1"/>
</dbReference>
<dbReference type="Gene3D" id="3.40.50.720">
    <property type="entry name" value="NAD(P)-binding Rossmann-like Domain"/>
    <property type="match status" value="1"/>
</dbReference>